<protein>
    <submittedName>
        <fullName evidence="9">Iron ABC transporter permease</fullName>
    </submittedName>
</protein>
<dbReference type="CDD" id="cd06550">
    <property type="entry name" value="TM_ABC_iron-siderophores_like"/>
    <property type="match status" value="1"/>
</dbReference>
<feature type="transmembrane region" description="Helical" evidence="8">
    <location>
        <begin position="97"/>
        <end position="120"/>
    </location>
</feature>
<dbReference type="GO" id="GO:0005886">
    <property type="term" value="C:plasma membrane"/>
    <property type="evidence" value="ECO:0007669"/>
    <property type="project" value="UniProtKB-SubCell"/>
</dbReference>
<dbReference type="InterPro" id="IPR037294">
    <property type="entry name" value="ABC_BtuC-like"/>
</dbReference>
<accession>A0A940MLD7</accession>
<evidence type="ECO:0000256" key="4">
    <source>
        <dbReference type="ARBA" id="ARBA00022475"/>
    </source>
</evidence>
<feature type="transmembrane region" description="Helical" evidence="8">
    <location>
        <begin position="223"/>
        <end position="250"/>
    </location>
</feature>
<keyword evidence="3" id="KW-0813">Transport</keyword>
<keyword evidence="6 8" id="KW-1133">Transmembrane helix</keyword>
<gene>
    <name evidence="9" type="ORF">J5474_14240</name>
</gene>
<feature type="transmembrane region" description="Helical" evidence="8">
    <location>
        <begin position="44"/>
        <end position="61"/>
    </location>
</feature>
<feature type="transmembrane region" description="Helical" evidence="8">
    <location>
        <begin position="262"/>
        <end position="282"/>
    </location>
</feature>
<dbReference type="PANTHER" id="PTHR30472:SF25">
    <property type="entry name" value="ABC TRANSPORTER PERMEASE PROTEIN MJ0876-RELATED"/>
    <property type="match status" value="1"/>
</dbReference>
<evidence type="ECO:0000256" key="5">
    <source>
        <dbReference type="ARBA" id="ARBA00022692"/>
    </source>
</evidence>
<evidence type="ECO:0000313" key="10">
    <source>
        <dbReference type="Proteomes" id="UP000675940"/>
    </source>
</evidence>
<evidence type="ECO:0000256" key="8">
    <source>
        <dbReference type="SAM" id="Phobius"/>
    </source>
</evidence>
<feature type="transmembrane region" description="Helical" evidence="8">
    <location>
        <begin position="73"/>
        <end position="91"/>
    </location>
</feature>
<dbReference type="GO" id="GO:0033214">
    <property type="term" value="P:siderophore-iron import into cell"/>
    <property type="evidence" value="ECO:0007669"/>
    <property type="project" value="TreeGrafter"/>
</dbReference>
<dbReference type="InterPro" id="IPR000522">
    <property type="entry name" value="ABC_transptr_permease_BtuC"/>
</dbReference>
<comment type="similarity">
    <text evidence="2">Belongs to the binding-protein-dependent transport system permease family. FecCD subfamily.</text>
</comment>
<dbReference type="FunFam" id="1.10.3470.10:FF:000001">
    <property type="entry name" value="Vitamin B12 ABC transporter permease BtuC"/>
    <property type="match status" value="1"/>
</dbReference>
<keyword evidence="10" id="KW-1185">Reference proteome</keyword>
<reference evidence="9" key="1">
    <citation type="submission" date="2021-03" db="EMBL/GenBank/DDBJ databases">
        <title>Sagittula salina sp. nov. strain M10.9X isolated from the marine waste.</title>
        <authorList>
            <person name="Satari L."/>
            <person name="Molina-Menor E."/>
            <person name="Vidal-Verdu A."/>
            <person name="Pascual J."/>
            <person name="Pereto J."/>
            <person name="Porcar M."/>
        </authorList>
    </citation>
    <scope>NUCLEOTIDE SEQUENCE</scope>
    <source>
        <strain evidence="9">M10.9X</strain>
    </source>
</reference>
<name>A0A940MLD7_9RHOB</name>
<dbReference type="PANTHER" id="PTHR30472">
    <property type="entry name" value="FERRIC ENTEROBACTIN TRANSPORT SYSTEM PERMEASE PROTEIN"/>
    <property type="match status" value="1"/>
</dbReference>
<dbReference type="AlphaFoldDB" id="A0A940MLD7"/>
<evidence type="ECO:0000256" key="3">
    <source>
        <dbReference type="ARBA" id="ARBA00022448"/>
    </source>
</evidence>
<evidence type="ECO:0000256" key="1">
    <source>
        <dbReference type="ARBA" id="ARBA00004651"/>
    </source>
</evidence>
<feature type="transmembrane region" description="Helical" evidence="8">
    <location>
        <begin position="132"/>
        <end position="153"/>
    </location>
</feature>
<organism evidence="9 10">
    <name type="scientific">Sagittula salina</name>
    <dbReference type="NCBI Taxonomy" id="2820268"/>
    <lineage>
        <taxon>Bacteria</taxon>
        <taxon>Pseudomonadati</taxon>
        <taxon>Pseudomonadota</taxon>
        <taxon>Alphaproteobacteria</taxon>
        <taxon>Rhodobacterales</taxon>
        <taxon>Roseobacteraceae</taxon>
        <taxon>Sagittula</taxon>
    </lineage>
</organism>
<feature type="transmembrane region" description="Helical" evidence="8">
    <location>
        <begin position="173"/>
        <end position="193"/>
    </location>
</feature>
<dbReference type="GO" id="GO:0022857">
    <property type="term" value="F:transmembrane transporter activity"/>
    <property type="evidence" value="ECO:0007669"/>
    <property type="project" value="InterPro"/>
</dbReference>
<proteinExistence type="inferred from homology"/>
<keyword evidence="7 8" id="KW-0472">Membrane</keyword>
<comment type="caution">
    <text evidence="9">The sequence shown here is derived from an EMBL/GenBank/DDBJ whole genome shotgun (WGS) entry which is preliminary data.</text>
</comment>
<sequence length="315" mass="32719">MVADLVTGPAGLPLSQVVDGLREGPSGADRRLATILWYLRMPQTLMAALVGFALGVCGLMMQTILNNPLASPFTLGFSAAAGFGAALVILFGTALPVALWIGVPLAAFLSTLTAAALVYLVAHYRGASHEMLVLAGIAVLFLFQSLQSLLQFMAAPEVLQQIVFWLFGSLLKATWTSVQVLAALLVLTLPLILREVWNLTALRLGDGNAASLGLNVEAMRRRVLVLVALLTAGAVSFTGTIGFVGLIAPHVARALVGEDHRFGLPMAGIMGAVVLVAASVTGKLISPGAVIPVGIITALAGIPMLLGVILMKGRT</sequence>
<evidence type="ECO:0000313" key="9">
    <source>
        <dbReference type="EMBL" id="MBP0483641.1"/>
    </source>
</evidence>
<dbReference type="Pfam" id="PF01032">
    <property type="entry name" value="FecCD"/>
    <property type="match status" value="1"/>
</dbReference>
<dbReference type="EMBL" id="JAGISH010000007">
    <property type="protein sequence ID" value="MBP0483641.1"/>
    <property type="molecule type" value="Genomic_DNA"/>
</dbReference>
<keyword evidence="5 8" id="KW-0812">Transmembrane</keyword>
<dbReference type="Proteomes" id="UP000675940">
    <property type="component" value="Unassembled WGS sequence"/>
</dbReference>
<dbReference type="SUPFAM" id="SSF81345">
    <property type="entry name" value="ABC transporter involved in vitamin B12 uptake, BtuC"/>
    <property type="match status" value="1"/>
</dbReference>
<feature type="transmembrane region" description="Helical" evidence="8">
    <location>
        <begin position="289"/>
        <end position="311"/>
    </location>
</feature>
<comment type="subcellular location">
    <subcellularLocation>
        <location evidence="1">Cell membrane</location>
        <topology evidence="1">Multi-pass membrane protein</topology>
    </subcellularLocation>
</comment>
<keyword evidence="4" id="KW-1003">Cell membrane</keyword>
<evidence type="ECO:0000256" key="7">
    <source>
        <dbReference type="ARBA" id="ARBA00023136"/>
    </source>
</evidence>
<dbReference type="Gene3D" id="1.10.3470.10">
    <property type="entry name" value="ABC transporter involved in vitamin B12 uptake, BtuC"/>
    <property type="match status" value="1"/>
</dbReference>
<evidence type="ECO:0000256" key="2">
    <source>
        <dbReference type="ARBA" id="ARBA00007935"/>
    </source>
</evidence>
<evidence type="ECO:0000256" key="6">
    <source>
        <dbReference type="ARBA" id="ARBA00022989"/>
    </source>
</evidence>